<dbReference type="EMBL" id="BAABIB010000022">
    <property type="protein sequence ID" value="GAA5155085.1"/>
    <property type="molecule type" value="Genomic_DNA"/>
</dbReference>
<accession>A0ABP9Q734</accession>
<evidence type="ECO:0000313" key="1">
    <source>
        <dbReference type="EMBL" id="GAA5155085.1"/>
    </source>
</evidence>
<reference evidence="2" key="1">
    <citation type="journal article" date="2019" name="Int. J. Syst. Evol. Microbiol.">
        <title>The Global Catalogue of Microorganisms (GCM) 10K type strain sequencing project: providing services to taxonomists for standard genome sequencing and annotation.</title>
        <authorList>
            <consortium name="The Broad Institute Genomics Platform"/>
            <consortium name="The Broad Institute Genome Sequencing Center for Infectious Disease"/>
            <person name="Wu L."/>
            <person name="Ma J."/>
        </authorList>
    </citation>
    <scope>NUCLEOTIDE SEQUENCE [LARGE SCALE GENOMIC DNA]</scope>
    <source>
        <strain evidence="2">JCM 18054</strain>
    </source>
</reference>
<evidence type="ECO:0000313" key="2">
    <source>
        <dbReference type="Proteomes" id="UP001500192"/>
    </source>
</evidence>
<sequence>MKSLAREGDSAGRRTAVAVAASGPDGSVAISAMPCTLRQTTDSSWRATLGARRAGAVTELPHQWP</sequence>
<organism evidence="1 2">
    <name type="scientific">Amycolatopsis dongchuanensis</name>
    <dbReference type="NCBI Taxonomy" id="1070866"/>
    <lineage>
        <taxon>Bacteria</taxon>
        <taxon>Bacillati</taxon>
        <taxon>Actinomycetota</taxon>
        <taxon>Actinomycetes</taxon>
        <taxon>Pseudonocardiales</taxon>
        <taxon>Pseudonocardiaceae</taxon>
        <taxon>Amycolatopsis</taxon>
    </lineage>
</organism>
<protein>
    <submittedName>
        <fullName evidence="1">Uncharacterized protein</fullName>
    </submittedName>
</protein>
<name>A0ABP9Q734_9PSEU</name>
<gene>
    <name evidence="1" type="ORF">GCM10023214_10320</name>
</gene>
<comment type="caution">
    <text evidence="1">The sequence shown here is derived from an EMBL/GenBank/DDBJ whole genome shotgun (WGS) entry which is preliminary data.</text>
</comment>
<proteinExistence type="predicted"/>
<keyword evidence="2" id="KW-1185">Reference proteome</keyword>
<dbReference type="Proteomes" id="UP001500192">
    <property type="component" value="Unassembled WGS sequence"/>
</dbReference>